<keyword evidence="10" id="KW-1185">Reference proteome</keyword>
<evidence type="ECO:0000313" key="9">
    <source>
        <dbReference type="EMBL" id="GEJ57142.1"/>
    </source>
</evidence>
<dbReference type="GO" id="GO:0016020">
    <property type="term" value="C:membrane"/>
    <property type="evidence" value="ECO:0007669"/>
    <property type="project" value="UniProtKB-SubCell"/>
</dbReference>
<feature type="transmembrane region" description="Helical" evidence="7">
    <location>
        <begin position="168"/>
        <end position="192"/>
    </location>
</feature>
<dbReference type="RefSeq" id="WP_235969544.1">
    <property type="nucleotide sequence ID" value="NZ_BJTG01000004.1"/>
</dbReference>
<dbReference type="Proteomes" id="UP000503640">
    <property type="component" value="Unassembled WGS sequence"/>
</dbReference>
<protein>
    <submittedName>
        <fullName evidence="9">Cytochrome C biogenesis protein CcdA</fullName>
    </submittedName>
</protein>
<dbReference type="InterPro" id="IPR051790">
    <property type="entry name" value="Cytochrome_c-biogenesis_DsbD"/>
</dbReference>
<keyword evidence="6 7" id="KW-0472">Membrane</keyword>
<organism evidence="9 10">
    <name type="scientific">Anaeromyxobacter diazotrophicus</name>
    <dbReference type="NCBI Taxonomy" id="2590199"/>
    <lineage>
        <taxon>Bacteria</taxon>
        <taxon>Pseudomonadati</taxon>
        <taxon>Myxococcota</taxon>
        <taxon>Myxococcia</taxon>
        <taxon>Myxococcales</taxon>
        <taxon>Cystobacterineae</taxon>
        <taxon>Anaeromyxobacteraceae</taxon>
        <taxon>Anaeromyxobacter</taxon>
    </lineage>
</organism>
<comment type="similarity">
    <text evidence="2">Belongs to the DsbD family.</text>
</comment>
<gene>
    <name evidence="9" type="primary">dsbD</name>
    <name evidence="9" type="ORF">AMYX_18830</name>
</gene>
<reference evidence="10" key="1">
    <citation type="journal article" date="2020" name="Appl. Environ. Microbiol.">
        <title>Diazotrophic Anaeromyxobacter Isolates from Soils.</title>
        <authorList>
            <person name="Masuda Y."/>
            <person name="Yamanaka H."/>
            <person name="Xu Z.X."/>
            <person name="Shiratori Y."/>
            <person name="Aono T."/>
            <person name="Amachi S."/>
            <person name="Senoo K."/>
            <person name="Itoh H."/>
        </authorList>
    </citation>
    <scope>NUCLEOTIDE SEQUENCE [LARGE SCALE GENOMIC DNA]</scope>
    <source>
        <strain evidence="10">R267</strain>
    </source>
</reference>
<dbReference type="InterPro" id="IPR003834">
    <property type="entry name" value="Cyt_c_assmbl_TM_dom"/>
</dbReference>
<evidence type="ECO:0000256" key="1">
    <source>
        <dbReference type="ARBA" id="ARBA00004141"/>
    </source>
</evidence>
<feature type="transmembrane region" description="Helical" evidence="7">
    <location>
        <begin position="137"/>
        <end position="162"/>
    </location>
</feature>
<name>A0A7I9VL56_9BACT</name>
<dbReference type="PANTHER" id="PTHR31272">
    <property type="entry name" value="CYTOCHROME C-TYPE BIOGENESIS PROTEIN HI_1454-RELATED"/>
    <property type="match status" value="1"/>
</dbReference>
<evidence type="ECO:0000313" key="10">
    <source>
        <dbReference type="Proteomes" id="UP000503640"/>
    </source>
</evidence>
<feature type="domain" description="Cytochrome C biogenesis protein transmembrane" evidence="8">
    <location>
        <begin position="28"/>
        <end position="197"/>
    </location>
</feature>
<accession>A0A7I9VL56</accession>
<feature type="transmembrane region" description="Helical" evidence="7">
    <location>
        <begin position="31"/>
        <end position="49"/>
    </location>
</feature>
<keyword evidence="3 7" id="KW-0812">Transmembrane</keyword>
<keyword evidence="4" id="KW-0201">Cytochrome c-type biogenesis</keyword>
<evidence type="ECO:0000256" key="6">
    <source>
        <dbReference type="ARBA" id="ARBA00023136"/>
    </source>
</evidence>
<evidence type="ECO:0000256" key="5">
    <source>
        <dbReference type="ARBA" id="ARBA00022989"/>
    </source>
</evidence>
<evidence type="ECO:0000256" key="7">
    <source>
        <dbReference type="SAM" id="Phobius"/>
    </source>
</evidence>
<feature type="transmembrane region" description="Helical" evidence="7">
    <location>
        <begin position="97"/>
        <end position="117"/>
    </location>
</feature>
<evidence type="ECO:0000259" key="8">
    <source>
        <dbReference type="Pfam" id="PF02683"/>
    </source>
</evidence>
<comment type="subcellular location">
    <subcellularLocation>
        <location evidence="1">Membrane</location>
        <topology evidence="1">Multi-pass membrane protein</topology>
    </subcellularLocation>
</comment>
<evidence type="ECO:0000256" key="2">
    <source>
        <dbReference type="ARBA" id="ARBA00006143"/>
    </source>
</evidence>
<dbReference type="Pfam" id="PF02683">
    <property type="entry name" value="DsbD_TM"/>
    <property type="match status" value="1"/>
</dbReference>
<keyword evidence="5 7" id="KW-1133">Transmembrane helix</keyword>
<dbReference type="EMBL" id="BJTG01000004">
    <property type="protein sequence ID" value="GEJ57142.1"/>
    <property type="molecule type" value="Genomic_DNA"/>
</dbReference>
<dbReference type="GO" id="GO:0017004">
    <property type="term" value="P:cytochrome complex assembly"/>
    <property type="evidence" value="ECO:0007669"/>
    <property type="project" value="UniProtKB-KW"/>
</dbReference>
<dbReference type="AlphaFoldDB" id="A0A7I9VL56"/>
<proteinExistence type="inferred from homology"/>
<dbReference type="PANTHER" id="PTHR31272:SF6">
    <property type="entry name" value="CYTOCHROME C-TYPE BIOGENESIS CCDA-LIKE CHLOROPLASTIC PROTEIN"/>
    <property type="match status" value="1"/>
</dbReference>
<comment type="caution">
    <text evidence="9">The sequence shown here is derived from an EMBL/GenBank/DDBJ whole genome shotgun (WGS) entry which is preliminary data.</text>
</comment>
<sequence length="232" mass="23147">MGELLSGFAHAFAGSAPLAMAAAVAWGALSVALSPCHLASIPLVVGYLWSAEEAPAPRQALRISGAFAVGILASVAAVGVATALAGRMLGDVGPAGSYLLAAVFIAMGLHLAGLLPLPQVRFAPASFRRKGPAGAALLGLVFGMALGPCSFAFMAPLLALTFRLGAAAGAYGALLLALFGIGHAAAIAFAGAAGGSVQTYLRWSERSRWTARARRGAGAAVAAVGAYFLWSA</sequence>
<feature type="transmembrane region" description="Helical" evidence="7">
    <location>
        <begin position="61"/>
        <end position="85"/>
    </location>
</feature>
<evidence type="ECO:0000256" key="4">
    <source>
        <dbReference type="ARBA" id="ARBA00022748"/>
    </source>
</evidence>
<evidence type="ECO:0000256" key="3">
    <source>
        <dbReference type="ARBA" id="ARBA00022692"/>
    </source>
</evidence>
<feature type="transmembrane region" description="Helical" evidence="7">
    <location>
        <begin position="213"/>
        <end position="230"/>
    </location>
</feature>